<keyword evidence="2" id="KW-0472">Membrane</keyword>
<comment type="caution">
    <text evidence="4">The sequence shown here is derived from an EMBL/GenBank/DDBJ whole genome shotgun (WGS) entry which is preliminary data.</text>
</comment>
<dbReference type="InterPro" id="IPR036938">
    <property type="entry name" value="PAP2/HPO_sf"/>
</dbReference>
<accession>A0AAV7EPS3</accession>
<gene>
    <name evidence="4" type="ORF">H6P81_009666</name>
</gene>
<dbReference type="GO" id="GO:0008610">
    <property type="term" value="P:lipid biosynthetic process"/>
    <property type="evidence" value="ECO:0007669"/>
    <property type="project" value="TreeGrafter"/>
</dbReference>
<dbReference type="AlphaFoldDB" id="A0AAV7EPS3"/>
<protein>
    <recommendedName>
        <fullName evidence="3">Phosphatidic acid phosphatase type 2/haloperoxidase domain-containing protein</fullName>
    </recommendedName>
</protein>
<evidence type="ECO:0000313" key="5">
    <source>
        <dbReference type="Proteomes" id="UP000825729"/>
    </source>
</evidence>
<dbReference type="EMBL" id="JAINDJ010000004">
    <property type="protein sequence ID" value="KAG9449701.1"/>
    <property type="molecule type" value="Genomic_DNA"/>
</dbReference>
<proteinExistence type="predicted"/>
<dbReference type="PANTHER" id="PTHR11247:SF40">
    <property type="entry name" value="LIPID PHOSPHATE PHOSPHATASE EPSILON 1, CHLOROPLASTIC"/>
    <property type="match status" value="1"/>
</dbReference>
<keyword evidence="2" id="KW-0812">Transmembrane</keyword>
<dbReference type="GO" id="GO:0005789">
    <property type="term" value="C:endoplasmic reticulum membrane"/>
    <property type="evidence" value="ECO:0007669"/>
    <property type="project" value="TreeGrafter"/>
</dbReference>
<dbReference type="Pfam" id="PF01569">
    <property type="entry name" value="PAP2"/>
    <property type="match status" value="1"/>
</dbReference>
<keyword evidence="2" id="KW-1133">Transmembrane helix</keyword>
<dbReference type="SUPFAM" id="SSF48317">
    <property type="entry name" value="Acid phosphatase/Vanadium-dependent haloperoxidase"/>
    <property type="match status" value="1"/>
</dbReference>
<dbReference type="InterPro" id="IPR000326">
    <property type="entry name" value="PAP2/HPO"/>
</dbReference>
<reference evidence="4 5" key="1">
    <citation type="submission" date="2021-07" db="EMBL/GenBank/DDBJ databases">
        <title>The Aristolochia fimbriata genome: insights into angiosperm evolution, floral development and chemical biosynthesis.</title>
        <authorList>
            <person name="Jiao Y."/>
        </authorList>
    </citation>
    <scope>NUCLEOTIDE SEQUENCE [LARGE SCALE GENOMIC DNA]</scope>
    <source>
        <strain evidence="4">IBCAS-2021</strain>
        <tissue evidence="4">Leaf</tissue>
    </source>
</reference>
<evidence type="ECO:0000259" key="3">
    <source>
        <dbReference type="SMART" id="SM00014"/>
    </source>
</evidence>
<dbReference type="SMART" id="SM00014">
    <property type="entry name" value="acidPPc"/>
    <property type="match status" value="1"/>
</dbReference>
<evidence type="ECO:0000313" key="4">
    <source>
        <dbReference type="EMBL" id="KAG9449701.1"/>
    </source>
</evidence>
<feature type="transmembrane region" description="Helical" evidence="2">
    <location>
        <begin position="225"/>
        <end position="243"/>
    </location>
</feature>
<evidence type="ECO:0000256" key="1">
    <source>
        <dbReference type="ARBA" id="ARBA00022801"/>
    </source>
</evidence>
<dbReference type="GO" id="GO:0047874">
    <property type="term" value="F:dolichyldiphosphatase activity"/>
    <property type="evidence" value="ECO:0007669"/>
    <property type="project" value="TreeGrafter"/>
</dbReference>
<feature type="domain" description="Phosphatidic acid phosphatase type 2/haloperoxidase" evidence="3">
    <location>
        <begin position="131"/>
        <end position="240"/>
    </location>
</feature>
<feature type="transmembrane region" description="Helical" evidence="2">
    <location>
        <begin position="193"/>
        <end position="213"/>
    </location>
</feature>
<sequence>MSAATAFSFTPNLKSSPLLASRLRLPNPIIFRTFPKSKSFLLASNRSGSSRNTLLEQKAMTELSQVFAFRSSSSGEDTAVAEREAILDSGLPEFQQGFASNGLEYVLNKSSKWIVAVIFGAILIWKHDAEVLWIAMGSILNAWLSVTLKRILNQQRPVPELKSDPGMPSSHAQSIFFCVVFIVLALFEWLGITAATVTVGALVLSSGAYLSWLRVSQQLHTTSQVVVGAIIGTICSAGWFYLWHAFVLDAFLSFLLVRILVVFGAVGFCAAFALYVIKYWLLDEN</sequence>
<name>A0AAV7EPS3_ARIFI</name>
<dbReference type="Proteomes" id="UP000825729">
    <property type="component" value="Unassembled WGS sequence"/>
</dbReference>
<dbReference type="PANTHER" id="PTHR11247">
    <property type="entry name" value="PALMITOYL-PROTEIN THIOESTERASE/DOLICHYLDIPHOSPHATASE 1"/>
    <property type="match status" value="1"/>
</dbReference>
<keyword evidence="5" id="KW-1185">Reference proteome</keyword>
<dbReference type="Gene3D" id="1.20.144.10">
    <property type="entry name" value="Phosphatidic acid phosphatase type 2/haloperoxidase"/>
    <property type="match status" value="1"/>
</dbReference>
<dbReference type="GO" id="GO:0006487">
    <property type="term" value="P:protein N-linked glycosylation"/>
    <property type="evidence" value="ECO:0007669"/>
    <property type="project" value="TreeGrafter"/>
</dbReference>
<evidence type="ECO:0000256" key="2">
    <source>
        <dbReference type="SAM" id="Phobius"/>
    </source>
</evidence>
<keyword evidence="1" id="KW-0378">Hydrolase</keyword>
<feature type="transmembrane region" description="Helical" evidence="2">
    <location>
        <begin position="255"/>
        <end position="277"/>
    </location>
</feature>
<organism evidence="4 5">
    <name type="scientific">Aristolochia fimbriata</name>
    <name type="common">White veined hardy Dutchman's pipe vine</name>
    <dbReference type="NCBI Taxonomy" id="158543"/>
    <lineage>
        <taxon>Eukaryota</taxon>
        <taxon>Viridiplantae</taxon>
        <taxon>Streptophyta</taxon>
        <taxon>Embryophyta</taxon>
        <taxon>Tracheophyta</taxon>
        <taxon>Spermatophyta</taxon>
        <taxon>Magnoliopsida</taxon>
        <taxon>Magnoliidae</taxon>
        <taxon>Piperales</taxon>
        <taxon>Aristolochiaceae</taxon>
        <taxon>Aristolochia</taxon>
    </lineage>
</organism>